<dbReference type="AlphaFoldDB" id="X1MCE6"/>
<accession>X1MCE6</accession>
<proteinExistence type="predicted"/>
<keyword evidence="1" id="KW-1133">Transmembrane helix</keyword>
<reference evidence="2" key="1">
    <citation type="journal article" date="2014" name="Front. Microbiol.">
        <title>High frequency of phylogenetically diverse reductive dehalogenase-homologous genes in deep subseafloor sedimentary metagenomes.</title>
        <authorList>
            <person name="Kawai M."/>
            <person name="Futagami T."/>
            <person name="Toyoda A."/>
            <person name="Takaki Y."/>
            <person name="Nishi S."/>
            <person name="Hori S."/>
            <person name="Arai W."/>
            <person name="Tsubouchi T."/>
            <person name="Morono Y."/>
            <person name="Uchiyama I."/>
            <person name="Ito T."/>
            <person name="Fujiyama A."/>
            <person name="Inagaki F."/>
            <person name="Takami H."/>
        </authorList>
    </citation>
    <scope>NUCLEOTIDE SEQUENCE</scope>
    <source>
        <strain evidence="2">Expedition CK06-06</strain>
    </source>
</reference>
<protein>
    <recommendedName>
        <fullName evidence="3">Cation/H+ exchanger domain-containing protein</fullName>
    </recommendedName>
</protein>
<evidence type="ECO:0008006" key="3">
    <source>
        <dbReference type="Google" id="ProtNLM"/>
    </source>
</evidence>
<keyword evidence="1" id="KW-0472">Membrane</keyword>
<feature type="transmembrane region" description="Helical" evidence="1">
    <location>
        <begin position="32"/>
        <end position="49"/>
    </location>
</feature>
<dbReference type="EMBL" id="BARV01016639">
    <property type="protein sequence ID" value="GAI29337.1"/>
    <property type="molecule type" value="Genomic_DNA"/>
</dbReference>
<comment type="caution">
    <text evidence="2">The sequence shown here is derived from an EMBL/GenBank/DDBJ whole genome shotgun (WGS) entry which is preliminary data.</text>
</comment>
<sequence length="99" mass="10598">MLGEIAGAILLGFLLGVMLYFLLKFVRADDKILAFSISCLLLVVGISMIPDIDPILPAMTLGITIANLVPRQSKGIFGLVGKFSPPIYTSFFVLAGAHM</sequence>
<evidence type="ECO:0000256" key="1">
    <source>
        <dbReference type="SAM" id="Phobius"/>
    </source>
</evidence>
<name>X1MCE6_9ZZZZ</name>
<gene>
    <name evidence="2" type="ORF">S06H3_28506</name>
</gene>
<keyword evidence="1" id="KW-0812">Transmembrane</keyword>
<evidence type="ECO:0000313" key="2">
    <source>
        <dbReference type="EMBL" id="GAI29337.1"/>
    </source>
</evidence>
<organism evidence="2">
    <name type="scientific">marine sediment metagenome</name>
    <dbReference type="NCBI Taxonomy" id="412755"/>
    <lineage>
        <taxon>unclassified sequences</taxon>
        <taxon>metagenomes</taxon>
        <taxon>ecological metagenomes</taxon>
    </lineage>
</organism>
<feature type="non-terminal residue" evidence="2">
    <location>
        <position position="99"/>
    </location>
</feature>
<feature type="transmembrane region" description="Helical" evidence="1">
    <location>
        <begin position="6"/>
        <end position="23"/>
    </location>
</feature>